<proteinExistence type="predicted"/>
<protein>
    <submittedName>
        <fullName evidence="2">Type VI secretion system protein ImpF</fullName>
    </submittedName>
</protein>
<dbReference type="Proteomes" id="UP000183031">
    <property type="component" value="Unassembled WGS sequence"/>
</dbReference>
<dbReference type="PANTHER" id="PTHR38595:SF1">
    <property type="entry name" value="TYPE VI SECRETION SYSTEM COMPONENT TSSE1"/>
    <property type="match status" value="1"/>
</dbReference>
<dbReference type="EMBL" id="FMUT01000004">
    <property type="protein sequence ID" value="SCY49753.1"/>
    <property type="molecule type" value="Genomic_DNA"/>
</dbReference>
<sequence>MKASLPMLFDKLSVRHQSASADNWRRVLVRDIEFLLNDASRSADLKLHDYAHSESSVLNYGLPSLSQRIPINTDPLTLARHIQRIITSFEPRLDPKTIRVVPVVNERQSYVLAILFDIYGTCSLPGDEMLVNLRIALDYSCGAVHVFD</sequence>
<accession>A0A1G5GDW7</accession>
<organism evidence="2 3">
    <name type="scientific">Serratia nematodiphila</name>
    <dbReference type="NCBI Taxonomy" id="458197"/>
    <lineage>
        <taxon>Bacteria</taxon>
        <taxon>Pseudomonadati</taxon>
        <taxon>Pseudomonadota</taxon>
        <taxon>Gammaproteobacteria</taxon>
        <taxon>Enterobacterales</taxon>
        <taxon>Yersiniaceae</taxon>
        <taxon>Serratia</taxon>
    </lineage>
</organism>
<comment type="caution">
    <text evidence="2">The sequence shown here is derived from an EMBL/GenBank/DDBJ whole genome shotgun (WGS) entry which is preliminary data.</text>
</comment>
<dbReference type="Pfam" id="PF04965">
    <property type="entry name" value="GPW_gp25"/>
    <property type="match status" value="1"/>
</dbReference>
<evidence type="ECO:0000259" key="1">
    <source>
        <dbReference type="Pfam" id="PF04965"/>
    </source>
</evidence>
<feature type="domain" description="IraD/Gp25-like" evidence="1">
    <location>
        <begin position="27"/>
        <end position="121"/>
    </location>
</feature>
<reference evidence="2 3" key="1">
    <citation type="submission" date="2016-10" db="EMBL/GenBank/DDBJ databases">
        <authorList>
            <person name="Varghese N."/>
            <person name="Submissions S."/>
        </authorList>
    </citation>
    <scope>NUCLEOTIDE SEQUENCE [LARGE SCALE GENOMIC DNA]</scope>
    <source>
        <strain evidence="2 3">CGMCC 1.6853</strain>
    </source>
</reference>
<dbReference type="GeneID" id="64307552"/>
<dbReference type="InterPro" id="IPR053176">
    <property type="entry name" value="T6SS_TssE1-like"/>
</dbReference>
<dbReference type="RefSeq" id="WP_015378391.1">
    <property type="nucleotide sequence ID" value="NZ_CBCSIN010000002.1"/>
</dbReference>
<dbReference type="PANTHER" id="PTHR38595">
    <property type="entry name" value="CYTOPLASMIC PROTEIN-RELATED"/>
    <property type="match status" value="1"/>
</dbReference>
<gene>
    <name evidence="2" type="ORF">SAMN02927935_01631</name>
</gene>
<keyword evidence="3" id="KW-1185">Reference proteome</keyword>
<evidence type="ECO:0000313" key="3">
    <source>
        <dbReference type="Proteomes" id="UP000183031"/>
    </source>
</evidence>
<dbReference type="InterPro" id="IPR007048">
    <property type="entry name" value="IraD/Gp25-like"/>
</dbReference>
<evidence type="ECO:0000313" key="2">
    <source>
        <dbReference type="EMBL" id="SCY49753.1"/>
    </source>
</evidence>
<name>A0A1G5GDW7_9GAMM</name>